<dbReference type="Gene3D" id="2.60.40.10">
    <property type="entry name" value="Immunoglobulins"/>
    <property type="match status" value="1"/>
</dbReference>
<evidence type="ECO:0000256" key="1">
    <source>
        <dbReference type="ARBA" id="ARBA00022729"/>
    </source>
</evidence>
<dbReference type="OrthoDB" id="1652165at2"/>
<dbReference type="Pfam" id="PF00932">
    <property type="entry name" value="LTD"/>
    <property type="match status" value="1"/>
</dbReference>
<dbReference type="CDD" id="cd00102">
    <property type="entry name" value="IPT"/>
    <property type="match status" value="1"/>
</dbReference>
<feature type="domain" description="LTD" evidence="2">
    <location>
        <begin position="322"/>
        <end position="438"/>
    </location>
</feature>
<protein>
    <submittedName>
        <fullName evidence="3">Putative secreted protein (Por secretion system target)</fullName>
    </submittedName>
</protein>
<name>A0A3D9S0V5_9FLAO</name>
<dbReference type="InterPro" id="IPR001322">
    <property type="entry name" value="Lamin_tail_dom"/>
</dbReference>
<dbReference type="Pfam" id="PF01833">
    <property type="entry name" value="TIG"/>
    <property type="match status" value="1"/>
</dbReference>
<dbReference type="InterPro" id="IPR002909">
    <property type="entry name" value="IPT_dom"/>
</dbReference>
<dbReference type="EMBL" id="QTTQ01000009">
    <property type="protein sequence ID" value="REE83454.1"/>
    <property type="molecule type" value="Genomic_DNA"/>
</dbReference>
<sequence>MFKNLLLGIVLICSFFTGYGQTLSAGDIAFVQYNADNTDDFSFLTLKDIPAGEIIYFTDDEENLDGNEGTIAWTSPAGGVSCGTVVTITTSPSTTLGSVSETNDLNFGGSGDSILAYQGSTGSPTFIAALHNDGSADTWGGTLGGNLPTGLTDGATAVAIAEIDNAAYNGTLTGTKSTILAAINNSGNWSGSNTVNQTFSGTFVISDCAAASPTITVSPTSLTGLDYVFGSGPSAEQTFTASGTDLVNNVTGNITLTAPSNFEISTTSGSGFSGSITLTQSGGVVASTTIYVRLASGLAISTYGPSNITADSSGATTQNVSVSGEVTAPTATCDELFISEYIEGSSNNKFIEIYNPTGSSINLTGYSIVLYTNGSSSASTSINLSGSIAANDVFVLENSSETLGVAADQSSGSLTFNGDDAVSLEKSGSIIDVIGQIGTDPGSEWVGTTCTQGTADGTLVRNASVQSGDSDGSNSFNPDTEWTCYNQDNVSNLGSHTSNCASTTPTINVSADAVSLLNYTFGSGPSAAQSFSVEGLDLTTDITITAPTNFEISTSSGSGFGSSLTLTQTGGTVASTTIYVRLAAGLAINSYTGDLDATSTGATTKNVTFNGDVLCIAAHTITSFTPASGPIGTEVTITGTGFTASSTVEFDGNAATVTYVNATTLIAEVPAGTVSNYIKVTESGCDLNSTSNFTIISDNGCVGGSIPAGWTDLMFTGVYDDEILSCHYIELFNPTSSDIDLSNYTFGFDNNFTFPSVVPVTGFTGLVTLTGTIPAESTFMVQVTTISGGCTSCPTITPDYTVVGSIGLNVDDRLVLVESYGTGSATAIDVWQNHSSELADPLFDKGYVFARDISATAPSTAFNLSDWTYDGTEDCFGFAISSAVLPTINTQPTDVTTCNAASFTVGATAGNGGTLSYQWKYNDGSSTGWTNVTSATFSPGTVTGEMDTNLVISGYDANGYQFYCEVTEDLSCSVASNAAQVKTDSKTWNGSTWSPSGAPGLGTAVIINGNYSTAANGSFSACSLVVNSTFTLTVDDNTYVEVENNTNVYGTILVQTKGAFVQNNDNGTFTLNGGTASVNKETAPINAWYEYTYWSSPVENETIGGALVDSPSSRRFWFNANNWEDATYETNNDNTAISGAGIDNVDDNGDDWQIANAGDTMIPGVGYAATYSSSLFTSNGQQYNYTFEGAFNTGTITVPVVINTEPGDVDWNFIGNPYPSAINSDLFIAANTGVMQGALYFWSHNTPPSKTANGNQVLNFSEDDYGIYNGAGSIVAGDGIVPDGFIPSGQGFFVAASASGNVVFNNAMRIADTSSNNQFFKGSKAKKASKSDSETNKIWLNLTSDNGVFSQLLVGYLDGATNANDGMFYDVPRFLTKTGSSAILYSNIEEEATKYYAIQGKNSNSLDRNESISLGFTSTIKTESEYKIEIDRFEGEFFANNTIYLKDNALEIYHELSASDYVFTSGAIEYKNRFEIVFKDSRLPINNLNSDELVIYELEDGTVQFTVNDTITIKNITIIDLLGRTLYKLKGNSYTEIFNLSGLSNAMYIAKVELSNGNFITKKALKRK</sequence>
<accession>A0A3D9S0V5</accession>
<dbReference type="InterPro" id="IPR026444">
    <property type="entry name" value="Secre_tail"/>
</dbReference>
<evidence type="ECO:0000259" key="2">
    <source>
        <dbReference type="PROSITE" id="PS51841"/>
    </source>
</evidence>
<dbReference type="Proteomes" id="UP000256429">
    <property type="component" value="Unassembled WGS sequence"/>
</dbReference>
<organism evidence="3 4">
    <name type="scientific">Lutibacter oceani</name>
    <dbReference type="NCBI Taxonomy" id="1853311"/>
    <lineage>
        <taxon>Bacteria</taxon>
        <taxon>Pseudomonadati</taxon>
        <taxon>Bacteroidota</taxon>
        <taxon>Flavobacteriia</taxon>
        <taxon>Flavobacteriales</taxon>
        <taxon>Flavobacteriaceae</taxon>
        <taxon>Lutibacter</taxon>
    </lineage>
</organism>
<proteinExistence type="predicted"/>
<reference evidence="3 4" key="1">
    <citation type="submission" date="2018-08" db="EMBL/GenBank/DDBJ databases">
        <title>Genomic Encyclopedia of Type Strains, Phase III (KMG-III): the genomes of soil and plant-associated and newly described type strains.</title>
        <authorList>
            <person name="Whitman W."/>
        </authorList>
    </citation>
    <scope>NUCLEOTIDE SEQUENCE [LARGE SCALE GENOMIC DNA]</scope>
    <source>
        <strain evidence="3 4">325-5</strain>
    </source>
</reference>
<dbReference type="InterPro" id="IPR013783">
    <property type="entry name" value="Ig-like_fold"/>
</dbReference>
<dbReference type="NCBIfam" id="TIGR04183">
    <property type="entry name" value="Por_Secre_tail"/>
    <property type="match status" value="1"/>
</dbReference>
<evidence type="ECO:0000313" key="4">
    <source>
        <dbReference type="Proteomes" id="UP000256429"/>
    </source>
</evidence>
<comment type="caution">
    <text evidence="3">The sequence shown here is derived from an EMBL/GenBank/DDBJ whole genome shotgun (WGS) entry which is preliminary data.</text>
</comment>
<keyword evidence="1" id="KW-0732">Signal</keyword>
<dbReference type="PROSITE" id="PS51841">
    <property type="entry name" value="LTD"/>
    <property type="match status" value="1"/>
</dbReference>
<dbReference type="RefSeq" id="WP_115878161.1">
    <property type="nucleotide sequence ID" value="NZ_QTTQ01000009.1"/>
</dbReference>
<evidence type="ECO:0000313" key="3">
    <source>
        <dbReference type="EMBL" id="REE83454.1"/>
    </source>
</evidence>
<dbReference type="SUPFAM" id="SSF81296">
    <property type="entry name" value="E set domains"/>
    <property type="match status" value="1"/>
</dbReference>
<dbReference type="InterPro" id="IPR014756">
    <property type="entry name" value="Ig_E-set"/>
</dbReference>
<gene>
    <name evidence="3" type="ORF">BX611_0745</name>
</gene>
<keyword evidence="4" id="KW-1185">Reference proteome</keyword>